<dbReference type="Pfam" id="PF09407">
    <property type="entry name" value="AbiEi_1"/>
    <property type="match status" value="1"/>
</dbReference>
<evidence type="ECO:0000259" key="1">
    <source>
        <dbReference type="Pfam" id="PF09407"/>
    </source>
</evidence>
<dbReference type="GeneID" id="85018073"/>
<dbReference type="RefSeq" id="WP_016419380.1">
    <property type="nucleotide sequence ID" value="NZ_FNND01000001.1"/>
</dbReference>
<protein>
    <submittedName>
        <fullName evidence="2">Transcriptional regulator, predicted component of viral defense system</fullName>
    </submittedName>
</protein>
<evidence type="ECO:0000313" key="2">
    <source>
        <dbReference type="EMBL" id="SDW02526.1"/>
    </source>
</evidence>
<dbReference type="InterPro" id="IPR018547">
    <property type="entry name" value="AbiEi_C"/>
</dbReference>
<reference evidence="2 3" key="1">
    <citation type="submission" date="2016-10" db="EMBL/GenBank/DDBJ databases">
        <authorList>
            <person name="Varghese N."/>
            <person name="Submissions S."/>
        </authorList>
    </citation>
    <scope>NUCLEOTIDE SEQUENCE [LARGE SCALE GENOMIC DNA]</scope>
    <source>
        <strain evidence="2 3">DSM 11449</strain>
    </source>
</reference>
<feature type="domain" description="AbiEi antitoxin C-terminal" evidence="1">
    <location>
        <begin position="78"/>
        <end position="213"/>
    </location>
</feature>
<name>A0A1H2Q5U6_9FLAO</name>
<dbReference type="Proteomes" id="UP000182771">
    <property type="component" value="Unassembled WGS sequence"/>
</dbReference>
<organism evidence="2 3">
    <name type="scientific">Capnocytophaga granulosa</name>
    <dbReference type="NCBI Taxonomy" id="45242"/>
    <lineage>
        <taxon>Bacteria</taxon>
        <taxon>Pseudomonadati</taxon>
        <taxon>Bacteroidota</taxon>
        <taxon>Flavobacteriia</taxon>
        <taxon>Flavobacteriales</taxon>
        <taxon>Flavobacteriaceae</taxon>
        <taxon>Capnocytophaga</taxon>
    </lineage>
</organism>
<dbReference type="EMBL" id="FNND01000001">
    <property type="protein sequence ID" value="SDW02526.1"/>
    <property type="molecule type" value="Genomic_DNA"/>
</dbReference>
<proteinExistence type="predicted"/>
<dbReference type="AlphaFoldDB" id="A0A1H2Q5U6"/>
<evidence type="ECO:0000313" key="3">
    <source>
        <dbReference type="Proteomes" id="UP000182771"/>
    </source>
</evidence>
<comment type="caution">
    <text evidence="2">The sequence shown here is derived from an EMBL/GenBank/DDBJ whole genome shotgun (WGS) entry which is preliminary data.</text>
</comment>
<sequence>MVGKGFSYIDFINQVLSVGRISFTLDEVIEKSGYDRKIAQVSLSRLISKGKIFLIRRGFYVIITPEFSIQRNIPYIMYIDDLMKYLQRNYYVSLLSAAALHGAAHQQPMQFFVTTTMPFIRDIKKEKIHISFTIKNGWDTSCITQLKTRTGYVNVSTAEATILDLVENLQDFGLGRVISIIDELSEVVNKNTLKKIADFYPTSVVQRVGYILDDLLGREDIAKCLFAVLSKRNIYPQYLSLSTQKNGSLTDKWKIIPNEKIEIDI</sequence>
<gene>
    <name evidence="2" type="ORF">SAMN05444420_10151</name>
</gene>
<accession>A0A1H2Q5U6</accession>
<keyword evidence="3" id="KW-1185">Reference proteome</keyword>
<dbReference type="OrthoDB" id="42441at2"/>